<evidence type="ECO:0000313" key="3">
    <source>
        <dbReference type="Proteomes" id="UP000002522"/>
    </source>
</evidence>
<name>Q8EV28_MALP2</name>
<reference evidence="2 3" key="1">
    <citation type="journal article" date="2002" name="Nucleic Acids Res.">
        <title>The complete genomic sequence of Mycoplasma penetrans, an intracellular bacterial pathogen in humans.</title>
        <authorList>
            <person name="Sasaki Y."/>
            <person name="Ishikawa J."/>
            <person name="Yamashita A."/>
            <person name="Oshima K."/>
            <person name="Kenri T."/>
            <person name="Furuya K."/>
            <person name="Yoshino C."/>
            <person name="Horino A."/>
            <person name="Shiba T."/>
            <person name="Sasaki T."/>
            <person name="Hattori M."/>
        </authorList>
    </citation>
    <scope>NUCLEOTIDE SEQUENCE [LARGE SCALE GENOMIC DNA]</scope>
    <source>
        <strain evidence="2 3">HF-2</strain>
    </source>
</reference>
<keyword evidence="3" id="KW-1185">Reference proteome</keyword>
<dbReference type="Proteomes" id="UP000002522">
    <property type="component" value="Chromosome"/>
</dbReference>
<dbReference type="PROSITE" id="PS51257">
    <property type="entry name" value="PROKAR_LIPOPROTEIN"/>
    <property type="match status" value="1"/>
</dbReference>
<dbReference type="EMBL" id="BA000026">
    <property type="protein sequence ID" value="BAC44533.1"/>
    <property type="molecule type" value="Genomic_DNA"/>
</dbReference>
<dbReference type="AlphaFoldDB" id="Q8EV28"/>
<dbReference type="InterPro" id="IPR011653">
    <property type="entry name" value="Lipoprotein_p35"/>
</dbReference>
<evidence type="ECO:0000313" key="2">
    <source>
        <dbReference type="EMBL" id="BAC44533.1"/>
    </source>
</evidence>
<feature type="region of interest" description="Disordered" evidence="1">
    <location>
        <begin position="24"/>
        <end position="59"/>
    </location>
</feature>
<dbReference type="GO" id="GO:0016020">
    <property type="term" value="C:membrane"/>
    <property type="evidence" value="ECO:0007669"/>
    <property type="project" value="InterPro"/>
</dbReference>
<dbReference type="HOGENOM" id="CLU_1794390_0_0_14"/>
<sequence>MKALALTGAFGIIATVPVIVSSCSSTSENNGGSGNGGTGDNQGGGGSGGGTTDTQKVTPKLKSSINLVGALKDIYNPASGKTTKDLLAQEIKNNPSLAFEDSEKLNGKNFDVSVEATFSRSSWTDKTYDTEKKTMRWCINRWNK</sequence>
<evidence type="ECO:0000256" key="1">
    <source>
        <dbReference type="SAM" id="MobiDB-lite"/>
    </source>
</evidence>
<organism evidence="2 3">
    <name type="scientific">Malacoplasma penetrans (strain HF-2)</name>
    <name type="common">Mycoplasma penetrans</name>
    <dbReference type="NCBI Taxonomy" id="272633"/>
    <lineage>
        <taxon>Bacteria</taxon>
        <taxon>Bacillati</taxon>
        <taxon>Mycoplasmatota</taxon>
        <taxon>Mycoplasmoidales</taxon>
        <taxon>Mycoplasmoidaceae</taxon>
        <taxon>Malacoplasma</taxon>
    </lineage>
</organism>
<dbReference type="Pfam" id="PF07668">
    <property type="entry name" value="MpPF1"/>
    <property type="match status" value="1"/>
</dbReference>
<proteinExistence type="predicted"/>
<protein>
    <submittedName>
        <fullName evidence="2">P35 lipoprotein homolog</fullName>
    </submittedName>
</protein>
<dbReference type="InParanoid" id="Q8EV28"/>
<feature type="compositionally biased region" description="Gly residues" evidence="1">
    <location>
        <begin position="31"/>
        <end position="51"/>
    </location>
</feature>
<keyword evidence="2" id="KW-0449">Lipoprotein</keyword>
<gene>
    <name evidence="2" type="ordered locus">MYPE7380</name>
</gene>
<accession>Q8EV28</accession>
<dbReference type="KEGG" id="mpe:MYPE7380"/>